<dbReference type="EMBL" id="LR134493">
    <property type="protein sequence ID" value="VEI62218.1"/>
    <property type="molecule type" value="Genomic_DNA"/>
</dbReference>
<reference evidence="1 2" key="1">
    <citation type="submission" date="2018-12" db="EMBL/GenBank/DDBJ databases">
        <authorList>
            <consortium name="Pathogen Informatics"/>
        </authorList>
    </citation>
    <scope>NUCLEOTIDE SEQUENCE [LARGE SCALE GENOMIC DNA]</scope>
    <source>
        <strain evidence="1 2">NCTC10036</strain>
    </source>
</reference>
<protein>
    <submittedName>
        <fullName evidence="1">Uncharacterized protein</fullName>
    </submittedName>
</protein>
<dbReference type="Proteomes" id="UP000281904">
    <property type="component" value="Chromosome"/>
</dbReference>
<dbReference type="AlphaFoldDB" id="A0A3S4WC64"/>
<name>A0A3S4WC64_SERRU</name>
<proteinExistence type="predicted"/>
<sequence length="30" mass="3314">MQYNLTGHSLTINVIPGKVVILVKQGYILT</sequence>
<organism evidence="1 2">
    <name type="scientific">Serratia rubidaea</name>
    <name type="common">Serratia marinorubra</name>
    <dbReference type="NCBI Taxonomy" id="61652"/>
    <lineage>
        <taxon>Bacteria</taxon>
        <taxon>Pseudomonadati</taxon>
        <taxon>Pseudomonadota</taxon>
        <taxon>Gammaproteobacteria</taxon>
        <taxon>Enterobacterales</taxon>
        <taxon>Yersiniaceae</taxon>
        <taxon>Serratia</taxon>
    </lineage>
</organism>
<evidence type="ECO:0000313" key="2">
    <source>
        <dbReference type="Proteomes" id="UP000281904"/>
    </source>
</evidence>
<accession>A0A3S4WC64</accession>
<gene>
    <name evidence="1" type="ORF">NCTC10036_00991</name>
</gene>
<evidence type="ECO:0000313" key="1">
    <source>
        <dbReference type="EMBL" id="VEI62218.1"/>
    </source>
</evidence>